<evidence type="ECO:0000313" key="5">
    <source>
        <dbReference type="EMBL" id="WNC66781.1"/>
    </source>
</evidence>
<comment type="similarity">
    <text evidence="2">Belongs to the YejK family.</text>
</comment>
<evidence type="ECO:0000256" key="3">
    <source>
        <dbReference type="ARBA" id="ARBA00022490"/>
    </source>
</evidence>
<feature type="compositionally biased region" description="Low complexity" evidence="4">
    <location>
        <begin position="355"/>
        <end position="365"/>
    </location>
</feature>
<accession>A0ABY9TCX4</accession>
<dbReference type="Pfam" id="PF04245">
    <property type="entry name" value="NA37"/>
    <property type="match status" value="1"/>
</dbReference>
<evidence type="ECO:0000256" key="4">
    <source>
        <dbReference type="SAM" id="MobiDB-lite"/>
    </source>
</evidence>
<evidence type="ECO:0000256" key="1">
    <source>
        <dbReference type="ARBA" id="ARBA00004453"/>
    </source>
</evidence>
<evidence type="ECO:0000313" key="6">
    <source>
        <dbReference type="Proteomes" id="UP001248581"/>
    </source>
</evidence>
<keyword evidence="6" id="KW-1185">Reference proteome</keyword>
<gene>
    <name evidence="5" type="primary">yejK</name>
    <name evidence="5" type="ORF">RI845_09465</name>
</gene>
<dbReference type="PANTHER" id="PTHR38772">
    <property type="match status" value="1"/>
</dbReference>
<proteinExistence type="inferred from homology"/>
<name>A0ABY9TCX4_9GAMM</name>
<comment type="subcellular location">
    <subcellularLocation>
        <location evidence="1">Cytoplasm</location>
        <location evidence="1">Nucleoid</location>
    </subcellularLocation>
</comment>
<feature type="compositionally biased region" description="Basic and acidic residues" evidence="4">
    <location>
        <begin position="344"/>
        <end position="354"/>
    </location>
</feature>
<dbReference type="RefSeq" id="WP_348385946.1">
    <property type="nucleotide sequence ID" value="NZ_CP134146.1"/>
</dbReference>
<keyword evidence="3" id="KW-0963">Cytoplasm</keyword>
<protein>
    <submittedName>
        <fullName evidence="5">Nucleoid-associated protein YejK</fullName>
    </submittedName>
</protein>
<sequence>MSLIITNIDLHYLTKAENSSDVKITSSKGLIDINEKITNFVESLHNTYNSKGSKAYGSFKDEPAEDVSQPFKKLMQDYLDDQEQFIPFSNQACIRLKQELEKYDLAETGYLVTCHYEMLGGRYLFVCLLPVTEHYYVDGELNIAADQHIDSSKMQLAARIDLFDYADSPDKARYISFIKGRAGRKVSDFFLDFLGCEEGVDPKQQSQVLVQAVEDFVSVNQLNPEEKQNTRKELLSYCKEQQQTGKEVDLQELSQAIPHEDNGDEFFNFCKENEYEIEHTFPHDQAVINKVTKYSGFGAGISVSFERSHFGTDVTYNPLKGSLTIHKVPPNLKDQLMKLLAAAEDEKQKQKQEESQYQQETTNQF</sequence>
<organism evidence="5 6">
    <name type="scientific">Thalassotalea nanhaiensis</name>
    <dbReference type="NCBI Taxonomy" id="3065648"/>
    <lineage>
        <taxon>Bacteria</taxon>
        <taxon>Pseudomonadati</taxon>
        <taxon>Pseudomonadota</taxon>
        <taxon>Gammaproteobacteria</taxon>
        <taxon>Alteromonadales</taxon>
        <taxon>Colwelliaceae</taxon>
        <taxon>Thalassotalea</taxon>
    </lineage>
</organism>
<dbReference type="InterPro" id="IPR007358">
    <property type="entry name" value="Nucleoid_associated_NdpA"/>
</dbReference>
<feature type="region of interest" description="Disordered" evidence="4">
    <location>
        <begin position="343"/>
        <end position="365"/>
    </location>
</feature>
<dbReference type="Proteomes" id="UP001248581">
    <property type="component" value="Chromosome"/>
</dbReference>
<evidence type="ECO:0000256" key="2">
    <source>
        <dbReference type="ARBA" id="ARBA00009035"/>
    </source>
</evidence>
<dbReference type="NCBIfam" id="NF001557">
    <property type="entry name" value="PRK00378.1"/>
    <property type="match status" value="1"/>
</dbReference>
<dbReference type="PANTHER" id="PTHR38772:SF1">
    <property type="entry name" value="NUCLEOID-ASSOCIATED PROTEIN YEJK"/>
    <property type="match status" value="1"/>
</dbReference>
<dbReference type="EMBL" id="CP134146">
    <property type="protein sequence ID" value="WNC66781.1"/>
    <property type="molecule type" value="Genomic_DNA"/>
</dbReference>
<reference evidence="6" key="1">
    <citation type="submission" date="2023-09" db="EMBL/GenBank/DDBJ databases">
        <authorList>
            <person name="Li S."/>
            <person name="Li X."/>
            <person name="Zhang C."/>
            <person name="Zhao Z."/>
        </authorList>
    </citation>
    <scope>NUCLEOTIDE SEQUENCE [LARGE SCALE GENOMIC DNA]</scope>
    <source>
        <strain evidence="6">SQ345</strain>
    </source>
</reference>